<keyword evidence="4" id="KW-0808">Transferase</keyword>
<keyword evidence="7 10" id="KW-0067">ATP-binding</keyword>
<feature type="region of interest" description="Disordered" evidence="11">
    <location>
        <begin position="1"/>
        <end position="59"/>
    </location>
</feature>
<evidence type="ECO:0000259" key="12">
    <source>
        <dbReference type="PROSITE" id="PS50011"/>
    </source>
</evidence>
<dbReference type="SMART" id="SM00220">
    <property type="entry name" value="S_TKc"/>
    <property type="match status" value="1"/>
</dbReference>
<evidence type="ECO:0000256" key="1">
    <source>
        <dbReference type="ARBA" id="ARBA00006529"/>
    </source>
</evidence>
<evidence type="ECO:0000256" key="2">
    <source>
        <dbReference type="ARBA" id="ARBA00012406"/>
    </source>
</evidence>
<dbReference type="EMBL" id="CP144746">
    <property type="protein sequence ID" value="WVZ60219.1"/>
    <property type="molecule type" value="Genomic_DNA"/>
</dbReference>
<dbReference type="GO" id="GO:0005737">
    <property type="term" value="C:cytoplasm"/>
    <property type="evidence" value="ECO:0007669"/>
    <property type="project" value="TreeGrafter"/>
</dbReference>
<feature type="compositionally biased region" description="Gly residues" evidence="11">
    <location>
        <begin position="37"/>
        <end position="46"/>
    </location>
</feature>
<dbReference type="GO" id="GO:0005524">
    <property type="term" value="F:ATP binding"/>
    <property type="evidence" value="ECO:0007669"/>
    <property type="project" value="UniProtKB-UniRule"/>
</dbReference>
<dbReference type="Gene3D" id="1.10.510.10">
    <property type="entry name" value="Transferase(Phosphotransferase) domain 1"/>
    <property type="match status" value="1"/>
</dbReference>
<keyword evidence="3" id="KW-0723">Serine/threonine-protein kinase</keyword>
<feature type="domain" description="Protein kinase" evidence="12">
    <location>
        <begin position="383"/>
        <end position="636"/>
    </location>
</feature>
<gene>
    <name evidence="13" type="ORF">U9M48_010270</name>
</gene>
<dbReference type="PANTHER" id="PTHR48016">
    <property type="entry name" value="MAP KINASE KINASE KINASE SSK2-RELATED-RELATED"/>
    <property type="match status" value="1"/>
</dbReference>
<dbReference type="EC" id="2.7.11.25" evidence="2"/>
<evidence type="ECO:0000256" key="11">
    <source>
        <dbReference type="SAM" id="MobiDB-lite"/>
    </source>
</evidence>
<proteinExistence type="inferred from homology"/>
<dbReference type="InterPro" id="IPR011009">
    <property type="entry name" value="Kinase-like_dom_sf"/>
</dbReference>
<organism evidence="13 14">
    <name type="scientific">Paspalum notatum var. saurae</name>
    <dbReference type="NCBI Taxonomy" id="547442"/>
    <lineage>
        <taxon>Eukaryota</taxon>
        <taxon>Viridiplantae</taxon>
        <taxon>Streptophyta</taxon>
        <taxon>Embryophyta</taxon>
        <taxon>Tracheophyta</taxon>
        <taxon>Spermatophyta</taxon>
        <taxon>Magnoliopsida</taxon>
        <taxon>Liliopsida</taxon>
        <taxon>Poales</taxon>
        <taxon>Poaceae</taxon>
        <taxon>PACMAD clade</taxon>
        <taxon>Panicoideae</taxon>
        <taxon>Andropogonodae</taxon>
        <taxon>Paspaleae</taxon>
        <taxon>Paspalinae</taxon>
        <taxon>Paspalum</taxon>
    </lineage>
</organism>
<dbReference type="InterPro" id="IPR008271">
    <property type="entry name" value="Ser/Thr_kinase_AS"/>
</dbReference>
<name>A0AAQ3SUR3_PASNO</name>
<evidence type="ECO:0000256" key="4">
    <source>
        <dbReference type="ARBA" id="ARBA00022679"/>
    </source>
</evidence>
<evidence type="ECO:0000256" key="6">
    <source>
        <dbReference type="ARBA" id="ARBA00022777"/>
    </source>
</evidence>
<keyword evidence="14" id="KW-1185">Reference proteome</keyword>
<dbReference type="InterPro" id="IPR050538">
    <property type="entry name" value="MAP_kinase_kinase_kinase"/>
</dbReference>
<dbReference type="PANTHER" id="PTHR48016:SF19">
    <property type="entry name" value="PROTEIN KINASE 1, PUTATIVE, EXPRESSED-RELATED"/>
    <property type="match status" value="1"/>
</dbReference>
<evidence type="ECO:0000256" key="5">
    <source>
        <dbReference type="ARBA" id="ARBA00022741"/>
    </source>
</evidence>
<sequence length="654" mass="70047">MFSWGRKQSSSGSPSSSSSSSGRRRGGADASMDSSSRGGGGSGSGSRGRSPRLDRRNAAKRIDYEVAAAAGASAPVGVSWSSSSSAEQQRSPGLRPSRSLDLAPGADLRISGSAEGEVDELCRSLGLSGPEEFAIPIDAWEARKSRSNSDLLPRSRLVPPSPADELSPVARSVSAPVPDVQPTLSVPAPIPEEPLHSSSSTSTATDSAEEPTAAPAPEESPKAAPTVAVVAPAAGLPLPSPRRGGGEVGIRGVRPPLLSPPPPITALAPPPVRKSFVADDMTGSAWDIVQSFAPSEEPSELGGAHEHVDTRHILDTKEENEVDNGMASVEGELKELRIGETFEGFTGTSSLSTTNDDDASSTTTEAMFIISPNGKFKRKIKSWMRGALLGSGSFGMVYEGISDEGAFFAVKEVSLLDQGSNAQQSILALEQEIALLSQFEHENIVQYYGTDKEESKLYIFIELVTQGSLSTLYQKYKLRESQVSAYTRQILNGLVYLHERNVVHRDIKCANILVHANGSVKLADFGLAKEMSKINMLRSCKGSVYWMAPEVINPKKLYGPSADIWSLGCTVLEMLTRQIPFPNVEWTNAFFMIGRGEQPPIPNYLSKEAQDFIGQCVRVDPDNRPSASQLLDHPFVNRPLRASFESSSPPALRL</sequence>
<evidence type="ECO:0000256" key="8">
    <source>
        <dbReference type="ARBA" id="ARBA00047559"/>
    </source>
</evidence>
<reference evidence="13 14" key="1">
    <citation type="submission" date="2024-02" db="EMBL/GenBank/DDBJ databases">
        <title>High-quality chromosome-scale genome assembly of Pensacola bahiagrass (Paspalum notatum Flugge var. saurae).</title>
        <authorList>
            <person name="Vega J.M."/>
            <person name="Podio M."/>
            <person name="Orjuela J."/>
            <person name="Siena L.A."/>
            <person name="Pessino S.C."/>
            <person name="Combes M.C."/>
            <person name="Mariac C."/>
            <person name="Albertini E."/>
            <person name="Pupilli F."/>
            <person name="Ortiz J.P.A."/>
            <person name="Leblanc O."/>
        </authorList>
    </citation>
    <scope>NUCLEOTIDE SEQUENCE [LARGE SCALE GENOMIC DNA]</scope>
    <source>
        <strain evidence="13">R1</strain>
        <tissue evidence="13">Leaf</tissue>
    </source>
</reference>
<dbReference type="GO" id="GO:1902065">
    <property type="term" value="P:response to L-glutamate"/>
    <property type="evidence" value="ECO:0007669"/>
    <property type="project" value="UniProtKB-ARBA"/>
</dbReference>
<evidence type="ECO:0000256" key="3">
    <source>
        <dbReference type="ARBA" id="ARBA00022527"/>
    </source>
</evidence>
<comment type="catalytic activity">
    <reaction evidence="9">
        <text>L-seryl-[protein] + ATP = O-phospho-L-seryl-[protein] + ADP + H(+)</text>
        <dbReference type="Rhea" id="RHEA:17989"/>
        <dbReference type="Rhea" id="RHEA-COMP:9863"/>
        <dbReference type="Rhea" id="RHEA-COMP:11604"/>
        <dbReference type="ChEBI" id="CHEBI:15378"/>
        <dbReference type="ChEBI" id="CHEBI:29999"/>
        <dbReference type="ChEBI" id="CHEBI:30616"/>
        <dbReference type="ChEBI" id="CHEBI:83421"/>
        <dbReference type="ChEBI" id="CHEBI:456216"/>
        <dbReference type="EC" id="2.7.11.25"/>
    </reaction>
</comment>
<dbReference type="AlphaFoldDB" id="A0AAQ3SUR3"/>
<comment type="catalytic activity">
    <reaction evidence="8">
        <text>L-threonyl-[protein] + ATP = O-phospho-L-threonyl-[protein] + ADP + H(+)</text>
        <dbReference type="Rhea" id="RHEA:46608"/>
        <dbReference type="Rhea" id="RHEA-COMP:11060"/>
        <dbReference type="Rhea" id="RHEA-COMP:11605"/>
        <dbReference type="ChEBI" id="CHEBI:15378"/>
        <dbReference type="ChEBI" id="CHEBI:30013"/>
        <dbReference type="ChEBI" id="CHEBI:30616"/>
        <dbReference type="ChEBI" id="CHEBI:61977"/>
        <dbReference type="ChEBI" id="CHEBI:456216"/>
        <dbReference type="EC" id="2.7.11.25"/>
    </reaction>
</comment>
<keyword evidence="5 10" id="KW-0547">Nucleotide-binding</keyword>
<evidence type="ECO:0000313" key="13">
    <source>
        <dbReference type="EMBL" id="WVZ60219.1"/>
    </source>
</evidence>
<dbReference type="PROSITE" id="PS00108">
    <property type="entry name" value="PROTEIN_KINASE_ST"/>
    <property type="match status" value="1"/>
</dbReference>
<dbReference type="PROSITE" id="PS50011">
    <property type="entry name" value="PROTEIN_KINASE_DOM"/>
    <property type="match status" value="1"/>
</dbReference>
<feature type="compositionally biased region" description="Low complexity" evidence="11">
    <location>
        <begin position="75"/>
        <end position="86"/>
    </location>
</feature>
<dbReference type="FunFam" id="3.30.200.20:FF:000713">
    <property type="entry name" value="Mitogen-activated protein kinase 1, putative, expressed"/>
    <property type="match status" value="1"/>
</dbReference>
<evidence type="ECO:0000256" key="9">
    <source>
        <dbReference type="ARBA" id="ARBA00048329"/>
    </source>
</evidence>
<accession>A0AAQ3SUR3</accession>
<dbReference type="FunFam" id="1.10.510.10:FF:000359">
    <property type="entry name" value="Mitogen-activated protein kinase 1, putative, expressed"/>
    <property type="match status" value="1"/>
</dbReference>
<feature type="binding site" evidence="10">
    <location>
        <position position="411"/>
    </location>
    <ligand>
        <name>ATP</name>
        <dbReference type="ChEBI" id="CHEBI:30616"/>
    </ligand>
</feature>
<dbReference type="Pfam" id="PF00069">
    <property type="entry name" value="Pkinase"/>
    <property type="match status" value="1"/>
</dbReference>
<feature type="region of interest" description="Disordered" evidence="11">
    <location>
        <begin position="144"/>
        <end position="266"/>
    </location>
</feature>
<feature type="compositionally biased region" description="Low complexity" evidence="11">
    <location>
        <begin position="9"/>
        <end position="21"/>
    </location>
</feature>
<feature type="region of interest" description="Disordered" evidence="11">
    <location>
        <begin position="75"/>
        <end position="104"/>
    </location>
</feature>
<evidence type="ECO:0000313" key="14">
    <source>
        <dbReference type="Proteomes" id="UP001341281"/>
    </source>
</evidence>
<dbReference type="GO" id="GO:0004709">
    <property type="term" value="F:MAP kinase kinase kinase activity"/>
    <property type="evidence" value="ECO:0007669"/>
    <property type="project" value="UniProtKB-EC"/>
</dbReference>
<dbReference type="SUPFAM" id="SSF56112">
    <property type="entry name" value="Protein kinase-like (PK-like)"/>
    <property type="match status" value="1"/>
</dbReference>
<evidence type="ECO:0000256" key="10">
    <source>
        <dbReference type="PROSITE-ProRule" id="PRU10141"/>
    </source>
</evidence>
<feature type="compositionally biased region" description="Pro residues" evidence="11">
    <location>
        <begin position="257"/>
        <end position="266"/>
    </location>
</feature>
<dbReference type="InterPro" id="IPR017441">
    <property type="entry name" value="Protein_kinase_ATP_BS"/>
</dbReference>
<dbReference type="PROSITE" id="PS00107">
    <property type="entry name" value="PROTEIN_KINASE_ATP"/>
    <property type="match status" value="1"/>
</dbReference>
<comment type="similarity">
    <text evidence="1">Belongs to the protein kinase superfamily. STE Ser/Thr protein kinase family. MAP kinase kinase kinase subfamily.</text>
</comment>
<protein>
    <recommendedName>
        <fullName evidence="2">mitogen-activated protein kinase kinase kinase</fullName>
        <ecNumber evidence="2">2.7.11.25</ecNumber>
    </recommendedName>
</protein>
<dbReference type="Proteomes" id="UP001341281">
    <property type="component" value="Chromosome 02"/>
</dbReference>
<keyword evidence="6" id="KW-0418">Kinase</keyword>
<dbReference type="InterPro" id="IPR000719">
    <property type="entry name" value="Prot_kinase_dom"/>
</dbReference>
<evidence type="ECO:0000256" key="7">
    <source>
        <dbReference type="ARBA" id="ARBA00022840"/>
    </source>
</evidence>
<feature type="compositionally biased region" description="Low complexity" evidence="11">
    <location>
        <begin position="196"/>
        <end position="237"/>
    </location>
</feature>